<protein>
    <submittedName>
        <fullName evidence="2">Porin</fullName>
    </submittedName>
</protein>
<feature type="domain" description="Porin" evidence="1">
    <location>
        <begin position="84"/>
        <end position="441"/>
    </location>
</feature>
<evidence type="ECO:0000259" key="1">
    <source>
        <dbReference type="Pfam" id="PF13609"/>
    </source>
</evidence>
<dbReference type="InterPro" id="IPR023614">
    <property type="entry name" value="Porin_dom_sf"/>
</dbReference>
<dbReference type="RefSeq" id="WP_341367991.1">
    <property type="nucleotide sequence ID" value="NZ_CP150951.2"/>
</dbReference>
<keyword evidence="3" id="KW-1185">Reference proteome</keyword>
<dbReference type="SUPFAM" id="SSF56935">
    <property type="entry name" value="Porins"/>
    <property type="match status" value="1"/>
</dbReference>
<dbReference type="Gene3D" id="2.40.160.10">
    <property type="entry name" value="Porin"/>
    <property type="match status" value="1"/>
</dbReference>
<evidence type="ECO:0000313" key="2">
    <source>
        <dbReference type="EMBL" id="WZC49881.1"/>
    </source>
</evidence>
<proteinExistence type="predicted"/>
<dbReference type="Proteomes" id="UP001440612">
    <property type="component" value="Chromosome"/>
</dbReference>
<dbReference type="EMBL" id="CP150951">
    <property type="protein sequence ID" value="WZC49881.1"/>
    <property type="molecule type" value="Genomic_DNA"/>
</dbReference>
<name>A0ABZ2V7B8_9RHOB</name>
<accession>A0ABZ2V7B8</accession>
<evidence type="ECO:0000313" key="3">
    <source>
        <dbReference type="Proteomes" id="UP001440612"/>
    </source>
</evidence>
<reference evidence="3" key="1">
    <citation type="submission" date="2024-04" db="EMBL/GenBank/DDBJ databases">
        <title>Phylogenomic analyses of a clade within the roseobacter group suggest taxonomic reassignments of species of the genera Aestuariivita, Citreicella, Loktanella, Nautella, Pelagibaca, Ruegeria, Thalassobius, Thiobacimonas and Tropicibacter, and the proposal o.</title>
        <authorList>
            <person name="Jeon C.O."/>
        </authorList>
    </citation>
    <scope>NUCLEOTIDE SEQUENCE [LARGE SCALE GENOMIC DNA]</scope>
    <source>
        <strain evidence="3">BS5-3</strain>
    </source>
</reference>
<sequence>MKAPQNIEIGWFVHEIERIGRDVMAENAVWPCCIIFPLKGENLPNSLECARLREQEYANARKTGILGNAKTRGKISMKSILLTSTALVAFAGAAAADGHTSITTALTATLGYNDTDSNVLVDDANGVAPGDAGYIDTFSTFDNEYGFYWEGNLSMTATAALDNGLTAGAYFEITVAEDNGVTGDDFGQALSSSDFVISLEAENGGMFFGDTGMAAEKYFSAAGDMEGDGFSTGSDSSVLRFDFSTSTVDVSVSGVADDEDGEMEQAAIGVGATFGSFTLGLGYQAEASGGYVNGSDDFVNDEVFGISGVATFGGAEITLAYAEETDADQQSLGVQVAYPFGPVTATAYFVDEQAATDVDPNYGINVSYSDGPIAASIDYDNDQDFGIWEIEGSYDVGNGLVVGAGYAGDEDENESYFVSAEYDLGGGASFLVSYAEDETGNAEDEIGPDDLQQGTTVELSFAF</sequence>
<dbReference type="InterPro" id="IPR033900">
    <property type="entry name" value="Gram_neg_porin_domain"/>
</dbReference>
<gene>
    <name evidence="2" type="ORF">AABB29_04320</name>
</gene>
<dbReference type="Pfam" id="PF13609">
    <property type="entry name" value="Porin_4"/>
    <property type="match status" value="1"/>
</dbReference>
<organism evidence="2 3">
    <name type="scientific">Yoonia phaeophyticola</name>
    <dbReference type="NCBI Taxonomy" id="3137369"/>
    <lineage>
        <taxon>Bacteria</taxon>
        <taxon>Pseudomonadati</taxon>
        <taxon>Pseudomonadota</taxon>
        <taxon>Alphaproteobacteria</taxon>
        <taxon>Rhodobacterales</taxon>
        <taxon>Paracoccaceae</taxon>
        <taxon>Yoonia</taxon>
    </lineage>
</organism>